<dbReference type="EMBL" id="FNFX01000001">
    <property type="protein sequence ID" value="SDK22583.1"/>
    <property type="molecule type" value="Genomic_DNA"/>
</dbReference>
<dbReference type="Proteomes" id="UP000198629">
    <property type="component" value="Unassembled WGS sequence"/>
</dbReference>
<dbReference type="RefSeq" id="WP_091469952.1">
    <property type="nucleotide sequence ID" value="NZ_FNFX01000001.1"/>
</dbReference>
<dbReference type="STRING" id="492660.SAMN05192566_0700"/>
<gene>
    <name evidence="1" type="ORF">SAMN05192566_0700</name>
</gene>
<organism evidence="1 2">
    <name type="scientific">Methylophilus rhizosphaerae</name>
    <dbReference type="NCBI Taxonomy" id="492660"/>
    <lineage>
        <taxon>Bacteria</taxon>
        <taxon>Pseudomonadati</taxon>
        <taxon>Pseudomonadota</taxon>
        <taxon>Betaproteobacteria</taxon>
        <taxon>Nitrosomonadales</taxon>
        <taxon>Methylophilaceae</taxon>
        <taxon>Methylophilus</taxon>
    </lineage>
</organism>
<sequence length="260" mass="30141">MHINLGHIPIPFLTYSADILADTDKGLSGNEIVKQMSAYAVEYQVNIPFAQYPFDVNKRTALFENIKPFSSTLQFKIIRDLCEHRKFVSGENQEVKALKVKLVSQFAHLAPKDEFSKLNETLIEETRHWLNEYPKSLELYTTAIHKYKHRIFTRNLIDDLRLSLELLLKSIFKNDKSLENQMSSLGLFVESAGGSVQFSNMFMKLIDYYTKYQNTYIKHDDAVNEDETEFVFELTSSFMRYVIRLNTKIAGSQGFSNVSF</sequence>
<proteinExistence type="predicted"/>
<evidence type="ECO:0000313" key="2">
    <source>
        <dbReference type="Proteomes" id="UP000198629"/>
    </source>
</evidence>
<reference evidence="2" key="1">
    <citation type="submission" date="2016-10" db="EMBL/GenBank/DDBJ databases">
        <authorList>
            <person name="Varghese N."/>
            <person name="Submissions S."/>
        </authorList>
    </citation>
    <scope>NUCLEOTIDE SEQUENCE [LARGE SCALE GENOMIC DNA]</scope>
    <source>
        <strain evidence="2">CBMB127</strain>
    </source>
</reference>
<name>A0A1G9A5L1_9PROT</name>
<evidence type="ECO:0000313" key="1">
    <source>
        <dbReference type="EMBL" id="SDK22583.1"/>
    </source>
</evidence>
<keyword evidence="2" id="KW-1185">Reference proteome</keyword>
<dbReference type="OrthoDB" id="5688165at2"/>
<dbReference type="AlphaFoldDB" id="A0A1G9A5L1"/>
<protein>
    <submittedName>
        <fullName evidence="1">Uncharacterized protein</fullName>
    </submittedName>
</protein>
<accession>A0A1G9A5L1</accession>